<sequence length="43" mass="4550">MTRLQIAAVERRLEEHAAEIGASPPEGRIIIAQDGVPSIGIIA</sequence>
<proteinExistence type="predicted"/>
<name>A0A238J5W6_9RHOB</name>
<protein>
    <submittedName>
        <fullName evidence="1">Uncharacterized protein</fullName>
    </submittedName>
</protein>
<dbReference type="AlphaFoldDB" id="A0A238J5W6"/>
<dbReference type="RefSeq" id="WP_281256212.1">
    <property type="nucleotide sequence ID" value="NZ_FXXQ01000026.1"/>
</dbReference>
<evidence type="ECO:0000313" key="1">
    <source>
        <dbReference type="EMBL" id="SMX25741.1"/>
    </source>
</evidence>
<dbReference type="Proteomes" id="UP000201838">
    <property type="component" value="Unassembled WGS sequence"/>
</dbReference>
<organism evidence="1 2">
    <name type="scientific">Boseongicola aestuarii</name>
    <dbReference type="NCBI Taxonomy" id="1470561"/>
    <lineage>
        <taxon>Bacteria</taxon>
        <taxon>Pseudomonadati</taxon>
        <taxon>Pseudomonadota</taxon>
        <taxon>Alphaproteobacteria</taxon>
        <taxon>Rhodobacterales</taxon>
        <taxon>Paracoccaceae</taxon>
        <taxon>Boseongicola</taxon>
    </lineage>
</organism>
<gene>
    <name evidence="1" type="ORF">BOA8489_03885</name>
</gene>
<dbReference type="EMBL" id="FXXQ01000026">
    <property type="protein sequence ID" value="SMX25741.1"/>
    <property type="molecule type" value="Genomic_DNA"/>
</dbReference>
<keyword evidence="2" id="KW-1185">Reference proteome</keyword>
<evidence type="ECO:0000313" key="2">
    <source>
        <dbReference type="Proteomes" id="UP000201838"/>
    </source>
</evidence>
<reference evidence="1 2" key="1">
    <citation type="submission" date="2017-05" db="EMBL/GenBank/DDBJ databases">
        <authorList>
            <person name="Song R."/>
            <person name="Chenine A.L."/>
            <person name="Ruprecht R.M."/>
        </authorList>
    </citation>
    <scope>NUCLEOTIDE SEQUENCE [LARGE SCALE GENOMIC DNA]</scope>
    <source>
        <strain evidence="1 2">CECT 8489</strain>
    </source>
</reference>
<accession>A0A238J5W6</accession>